<feature type="chain" id="PRO_5029657764" evidence="1">
    <location>
        <begin position="22"/>
        <end position="132"/>
    </location>
</feature>
<sequence length="132" mass="14665">MHVHQVRVMGCCVLLPIPALPLRLPLFTLPNSSGSGSFCGKTRHDLPHSHTHWAQASLLRRAKFHTSIKIAGSQKYFSFWKMARVWLKCFILVIAIRCSCFAQASTNGIGFNTGEQDLMGLGKRAVDDNSQP</sequence>
<keyword evidence="1" id="KW-0732">Signal</keyword>
<dbReference type="EMBL" id="JABWUV010000006">
    <property type="protein sequence ID" value="KAF6349064.1"/>
    <property type="molecule type" value="Genomic_DNA"/>
</dbReference>
<evidence type="ECO:0000313" key="3">
    <source>
        <dbReference type="Proteomes" id="UP000527355"/>
    </source>
</evidence>
<organism evidence="2 3">
    <name type="scientific">Myotis myotis</name>
    <name type="common">Greater mouse-eared bat</name>
    <name type="synonym">Vespertilio myotis</name>
    <dbReference type="NCBI Taxonomy" id="51298"/>
    <lineage>
        <taxon>Eukaryota</taxon>
        <taxon>Metazoa</taxon>
        <taxon>Chordata</taxon>
        <taxon>Craniata</taxon>
        <taxon>Vertebrata</taxon>
        <taxon>Euteleostomi</taxon>
        <taxon>Mammalia</taxon>
        <taxon>Eutheria</taxon>
        <taxon>Laurasiatheria</taxon>
        <taxon>Chiroptera</taxon>
        <taxon>Yangochiroptera</taxon>
        <taxon>Vespertilionidae</taxon>
        <taxon>Myotis</taxon>
    </lineage>
</organism>
<keyword evidence="3" id="KW-1185">Reference proteome</keyword>
<dbReference type="Proteomes" id="UP000527355">
    <property type="component" value="Unassembled WGS sequence"/>
</dbReference>
<proteinExistence type="predicted"/>
<accession>A0A7J7XHB6</accession>
<dbReference type="AlphaFoldDB" id="A0A7J7XHB6"/>
<evidence type="ECO:0000256" key="1">
    <source>
        <dbReference type="SAM" id="SignalP"/>
    </source>
</evidence>
<reference evidence="2 3" key="1">
    <citation type="journal article" date="2020" name="Nature">
        <title>Six reference-quality genomes reveal evolution of bat adaptations.</title>
        <authorList>
            <person name="Jebb D."/>
            <person name="Huang Z."/>
            <person name="Pippel M."/>
            <person name="Hughes G.M."/>
            <person name="Lavrichenko K."/>
            <person name="Devanna P."/>
            <person name="Winkler S."/>
            <person name="Jermiin L.S."/>
            <person name="Skirmuntt E.C."/>
            <person name="Katzourakis A."/>
            <person name="Burkitt-Gray L."/>
            <person name="Ray D.A."/>
            <person name="Sullivan K.A.M."/>
            <person name="Roscito J.G."/>
            <person name="Kirilenko B.M."/>
            <person name="Davalos L.M."/>
            <person name="Corthals A.P."/>
            <person name="Power M.L."/>
            <person name="Jones G."/>
            <person name="Ransome R.D."/>
            <person name="Dechmann D.K.N."/>
            <person name="Locatelli A.G."/>
            <person name="Puechmaille S.J."/>
            <person name="Fedrigo O."/>
            <person name="Jarvis E.D."/>
            <person name="Hiller M."/>
            <person name="Vernes S.C."/>
            <person name="Myers E.W."/>
            <person name="Teeling E.C."/>
        </authorList>
    </citation>
    <scope>NUCLEOTIDE SEQUENCE [LARGE SCALE GENOMIC DNA]</scope>
    <source>
        <strain evidence="2">MMyoMyo1</strain>
        <tissue evidence="2">Flight muscle</tissue>
    </source>
</reference>
<evidence type="ECO:0000313" key="2">
    <source>
        <dbReference type="EMBL" id="KAF6349064.1"/>
    </source>
</evidence>
<protein>
    <submittedName>
        <fullName evidence="2">Uncharacterized protein</fullName>
    </submittedName>
</protein>
<feature type="signal peptide" evidence="1">
    <location>
        <begin position="1"/>
        <end position="21"/>
    </location>
</feature>
<comment type="caution">
    <text evidence="2">The sequence shown here is derived from an EMBL/GenBank/DDBJ whole genome shotgun (WGS) entry which is preliminary data.</text>
</comment>
<name>A0A7J7XHB6_MYOMY</name>
<gene>
    <name evidence="2" type="ORF">mMyoMyo1_011641</name>
</gene>